<reference evidence="3 4" key="1">
    <citation type="submission" date="2011-06" db="EMBL/GenBank/DDBJ databases">
        <title>The Genome Sequence of Collinsella tanakaei YIT 12063.</title>
        <authorList>
            <consortium name="The Broad Institute Genome Sequencing Platform"/>
            <person name="Earl A."/>
            <person name="Ward D."/>
            <person name="Feldgarden M."/>
            <person name="Gevers D."/>
            <person name="Morotomi M."/>
            <person name="Young S.K."/>
            <person name="Zeng Q."/>
            <person name="Gargeya S."/>
            <person name="Fitzgerald M."/>
            <person name="Haas B."/>
            <person name="Abouelleil A."/>
            <person name="Alvarado L."/>
            <person name="Arachchi H.M."/>
            <person name="Berlin A."/>
            <person name="Brown A."/>
            <person name="Chapman S.B."/>
            <person name="Chen Z."/>
            <person name="Dunbar C."/>
            <person name="Freedman E."/>
            <person name="Gearin G."/>
            <person name="Gellesch M."/>
            <person name="Goldberg J."/>
            <person name="Griggs A."/>
            <person name="Gujja S."/>
            <person name="Heiman D."/>
            <person name="Howarth C."/>
            <person name="Larson L."/>
            <person name="Lui A."/>
            <person name="MacDonald P.J.P."/>
            <person name="Mehta T."/>
            <person name="Montmayeur A."/>
            <person name="Murphy C."/>
            <person name="Neiman D."/>
            <person name="Pearson M."/>
            <person name="Priest M."/>
            <person name="Roberts A."/>
            <person name="Saif S."/>
            <person name="Shea T."/>
            <person name="Shenoy N."/>
            <person name="Sisk P."/>
            <person name="Stolte C."/>
            <person name="Sykes S."/>
            <person name="Wortman J."/>
            <person name="Nusbaum C."/>
            <person name="Birren B."/>
        </authorList>
    </citation>
    <scope>NUCLEOTIDE SEQUENCE [LARGE SCALE GENOMIC DNA]</scope>
    <source>
        <strain evidence="3 4">YIT 12063</strain>
    </source>
</reference>
<dbReference type="STRING" id="742742.HMPREF9452_01376"/>
<dbReference type="Pfam" id="PF09479">
    <property type="entry name" value="Flg_new"/>
    <property type="match status" value="2"/>
</dbReference>
<name>G1WJ63_9ACTN</name>
<dbReference type="eggNOG" id="COG3209">
    <property type="taxonomic scope" value="Bacteria"/>
</dbReference>
<dbReference type="PATRIC" id="fig|742742.3.peg.1342"/>
<keyword evidence="4" id="KW-1185">Reference proteome</keyword>
<sequence>MQKKLAATGAALGLVAGLASGLPAVALATQAGEVPETSEMEVGLVGDSADKAASGLAGNGTVQDTYQIGSVNDLLKIKDIEAAAAQSGAGAIYYRQTKDISFSSIAVGDSSTPYISGTFRGVYNGGGHSIEGMVKPLFGEIKGDVIGGATGDIISSYKSGDDCLKLYSSAIINLKIVAPSIDPSDNLNGNYSFVVGRKATNASFVQVVVERATVKGYSLEDSQIGGVIGEGEACLFDRCSVTMDASNAKNIAGLVGRAYGNSVTPFVMVGCHSGGSAKMSGVFGGGMVFIATDLKNESVGDSKYELKIENCSSNMNISSENSKGSKNDDGMVNIGGLIGRSTLATLIDGGSFSGSLKYGVKGNNVYVGGVAGNVVSNAKVFEGGETCNVENATLPSGDTSSAFYIGRRIGGYGSEKTLDWGYDTGAILQGKDGAIPSISSGAKIGEIGSLRMVTLSNVNQDELEISSNSTLNIGAECTIKSINFHGGNLLVRNKGAIGTISVEDGIAWQLDNEGSIDEVVYKGSSRLEGSGKSYVVEVLSNKGSIGKISAYDGDDLVSVALGSGVGVLQYDNQGQLCLTTNSDTTLPDATKGAFKFDGWFDDPGFSSNKAESLVRNKVYYAKWLRQISFDGNGADSGSMANQAVVEKDAQATISTNGFKKTGYQFIGWNTSADGVGTSYSAEEKVSKVPSGATLYAQWKANRYTVKFDSNGGDGSMADVEATYDSPVTLPDNTFTKSGKKFAGWATTQEKANDGAVDYSDGTEVLNLAENGDVTLYAVWTDKDVLNPELSDTVVTYDGTQKQFKIDGDYTIEYYLNREKVDNPIAAGIYDVVVSRDEDADCAAYHARIAAGLVIEKAALTILRTI</sequence>
<dbReference type="InterPro" id="IPR042229">
    <property type="entry name" value="Listeria/Bacterioides_rpt_sf"/>
</dbReference>
<evidence type="ECO:0000313" key="4">
    <source>
        <dbReference type="Proteomes" id="UP000004830"/>
    </source>
</evidence>
<evidence type="ECO:0008006" key="5">
    <source>
        <dbReference type="Google" id="ProtNLM"/>
    </source>
</evidence>
<proteinExistence type="predicted"/>
<gene>
    <name evidence="3" type="ORF">HMPREF9452_01376</name>
</gene>
<dbReference type="GO" id="GO:0030313">
    <property type="term" value="C:cell envelope"/>
    <property type="evidence" value="ECO:0007669"/>
    <property type="project" value="UniProtKB-SubCell"/>
</dbReference>
<dbReference type="Proteomes" id="UP000004830">
    <property type="component" value="Unassembled WGS sequence"/>
</dbReference>
<protein>
    <recommendedName>
        <fullName evidence="5">MBG domain-containing protein</fullName>
    </recommendedName>
</protein>
<dbReference type="HOGENOM" id="CLU_331138_0_0_11"/>
<dbReference type="Gene3D" id="2.60.40.4270">
    <property type="entry name" value="Listeria-Bacteroides repeat domain"/>
    <property type="match status" value="2"/>
</dbReference>
<dbReference type="RefSeq" id="WP_009141411.1">
    <property type="nucleotide sequence ID" value="NZ_JH126470.1"/>
</dbReference>
<dbReference type="InterPro" id="IPR013378">
    <property type="entry name" value="InlB-like_B-rpt"/>
</dbReference>
<dbReference type="EMBL" id="ADLS01000018">
    <property type="protein sequence ID" value="EGX70387.1"/>
    <property type="molecule type" value="Genomic_DNA"/>
</dbReference>
<feature type="signal peptide" evidence="2">
    <location>
        <begin position="1"/>
        <end position="28"/>
    </location>
</feature>
<organism evidence="3 4">
    <name type="scientific">Collinsella tanakaei YIT 12063</name>
    <dbReference type="NCBI Taxonomy" id="742742"/>
    <lineage>
        <taxon>Bacteria</taxon>
        <taxon>Bacillati</taxon>
        <taxon>Actinomycetota</taxon>
        <taxon>Coriobacteriia</taxon>
        <taxon>Coriobacteriales</taxon>
        <taxon>Coriobacteriaceae</taxon>
        <taxon>Collinsella</taxon>
    </lineage>
</organism>
<comment type="caution">
    <text evidence="3">The sequence shown here is derived from an EMBL/GenBank/DDBJ whole genome shotgun (WGS) entry which is preliminary data.</text>
</comment>
<dbReference type="OrthoDB" id="3196290at2"/>
<dbReference type="GeneID" id="62759926"/>
<evidence type="ECO:0000313" key="3">
    <source>
        <dbReference type="EMBL" id="EGX70387.1"/>
    </source>
</evidence>
<dbReference type="NCBIfam" id="TIGR02543">
    <property type="entry name" value="List_Bact_rpt"/>
    <property type="match status" value="1"/>
</dbReference>
<dbReference type="AlphaFoldDB" id="G1WJ63"/>
<keyword evidence="2" id="KW-0732">Signal</keyword>
<feature type="chain" id="PRO_5003425078" description="MBG domain-containing protein" evidence="2">
    <location>
        <begin position="29"/>
        <end position="865"/>
    </location>
</feature>
<evidence type="ECO:0000256" key="1">
    <source>
        <dbReference type="ARBA" id="ARBA00004196"/>
    </source>
</evidence>
<dbReference type="Gene3D" id="2.160.20.110">
    <property type="match status" value="1"/>
</dbReference>
<comment type="subcellular location">
    <subcellularLocation>
        <location evidence="1">Cell envelope</location>
    </subcellularLocation>
</comment>
<evidence type="ECO:0000256" key="2">
    <source>
        <dbReference type="SAM" id="SignalP"/>
    </source>
</evidence>
<accession>G1WJ63</accession>